<comment type="caution">
    <text evidence="1">The sequence shown here is derived from an EMBL/GenBank/DDBJ whole genome shotgun (WGS) entry which is preliminary data.</text>
</comment>
<dbReference type="CDD" id="cd10931">
    <property type="entry name" value="CE4_u7"/>
    <property type="match status" value="1"/>
</dbReference>
<protein>
    <submittedName>
        <fullName evidence="1">Polysaccharide deacetylase family protein</fullName>
    </submittedName>
</protein>
<dbReference type="InterPro" id="IPR011330">
    <property type="entry name" value="Glyco_hydro/deAcase_b/a-brl"/>
</dbReference>
<sequence>MSNFGEPQTVDEREVAVRRREVIPDDASFALCLTHDVDRPFKTYQAPYYALRDRDLSQIGDLLPGRNPYWSFDLIRSIESDLGVRSAFYFLDEESLFTDRPRYELLNPTAWSRYAGRYDVTDPRIAEVIRDLDDGGWEIGLHGSYNSYRDEAALRAQKRQLESVLGRPVCGVRQHHLNLSIPETWEHHAAVGLAYDASLGSSTAYGFQHGYGLRRPFDDAFVVFPLTAMELSLPIDTEPERAWDACEELLAEAHENAAVMTVLWHPRFFCADTPEHAPIYRRLIERAQEMGAWVGPPRDLYERLDHPTGECADRCRCSNGAISPE</sequence>
<proteinExistence type="predicted"/>
<dbReference type="AlphaFoldDB" id="A0ABD5UJF7"/>
<gene>
    <name evidence="1" type="ORF">ACFQEY_10425</name>
</gene>
<name>A0ABD5UJF7_9EURY</name>
<dbReference type="RefSeq" id="WP_379768220.1">
    <property type="nucleotide sequence ID" value="NZ_JBHSXI010000011.1"/>
</dbReference>
<dbReference type="Gene3D" id="3.20.20.370">
    <property type="entry name" value="Glycoside hydrolase/deacetylase"/>
    <property type="match status" value="1"/>
</dbReference>
<dbReference type="Proteomes" id="UP001596333">
    <property type="component" value="Unassembled WGS sequence"/>
</dbReference>
<evidence type="ECO:0000313" key="1">
    <source>
        <dbReference type="EMBL" id="MFC6889426.1"/>
    </source>
</evidence>
<reference evidence="1 2" key="1">
    <citation type="journal article" date="2019" name="Int. J. Syst. Evol. Microbiol.">
        <title>The Global Catalogue of Microorganisms (GCM) 10K type strain sequencing project: providing services to taxonomists for standard genome sequencing and annotation.</title>
        <authorList>
            <consortium name="The Broad Institute Genomics Platform"/>
            <consortium name="The Broad Institute Genome Sequencing Center for Infectious Disease"/>
            <person name="Wu L."/>
            <person name="Ma J."/>
        </authorList>
    </citation>
    <scope>NUCLEOTIDE SEQUENCE [LARGE SCALE GENOMIC DNA]</scope>
    <source>
        <strain evidence="1 2">Y73</strain>
    </source>
</reference>
<dbReference type="EMBL" id="JBHSXI010000011">
    <property type="protein sequence ID" value="MFC6889426.1"/>
    <property type="molecule type" value="Genomic_DNA"/>
</dbReference>
<evidence type="ECO:0000313" key="2">
    <source>
        <dbReference type="Proteomes" id="UP001596333"/>
    </source>
</evidence>
<dbReference type="SUPFAM" id="SSF88713">
    <property type="entry name" value="Glycoside hydrolase/deacetylase"/>
    <property type="match status" value="1"/>
</dbReference>
<accession>A0ABD5UJF7</accession>
<keyword evidence="2" id="KW-1185">Reference proteome</keyword>
<organism evidence="1 2">
    <name type="scientific">Halorubrum trueperi</name>
    <dbReference type="NCBI Taxonomy" id="2004704"/>
    <lineage>
        <taxon>Archaea</taxon>
        <taxon>Methanobacteriati</taxon>
        <taxon>Methanobacteriota</taxon>
        <taxon>Stenosarchaea group</taxon>
        <taxon>Halobacteria</taxon>
        <taxon>Halobacteriales</taxon>
        <taxon>Haloferacaceae</taxon>
        <taxon>Halorubrum</taxon>
    </lineage>
</organism>